<name>A0A4P6WXS4_HYDPS</name>
<organism evidence="2 3">
    <name type="scientific">Hydrogenophaga pseudoflava</name>
    <name type="common">Pseudomonas carboxydoflava</name>
    <dbReference type="NCBI Taxonomy" id="47421"/>
    <lineage>
        <taxon>Bacteria</taxon>
        <taxon>Pseudomonadati</taxon>
        <taxon>Pseudomonadota</taxon>
        <taxon>Betaproteobacteria</taxon>
        <taxon>Burkholderiales</taxon>
        <taxon>Comamonadaceae</taxon>
        <taxon>Hydrogenophaga</taxon>
    </lineage>
</organism>
<keyword evidence="3" id="KW-1185">Reference proteome</keyword>
<dbReference type="KEGG" id="hpse:HPF_14265"/>
<feature type="domain" description="Methyltransferase type 11" evidence="1">
    <location>
        <begin position="100"/>
        <end position="148"/>
    </location>
</feature>
<proteinExistence type="predicted"/>
<dbReference type="AlphaFoldDB" id="A0A4P6WXS4"/>
<dbReference type="Pfam" id="PF08241">
    <property type="entry name" value="Methyltransf_11"/>
    <property type="match status" value="1"/>
</dbReference>
<dbReference type="SUPFAM" id="SSF53335">
    <property type="entry name" value="S-adenosyl-L-methionine-dependent methyltransferases"/>
    <property type="match status" value="1"/>
</dbReference>
<protein>
    <recommendedName>
        <fullName evidence="1">Methyltransferase type 11 domain-containing protein</fullName>
    </recommendedName>
</protein>
<dbReference type="InterPro" id="IPR013216">
    <property type="entry name" value="Methyltransf_11"/>
</dbReference>
<evidence type="ECO:0000259" key="1">
    <source>
        <dbReference type="Pfam" id="PF08241"/>
    </source>
</evidence>
<reference evidence="2 3" key="1">
    <citation type="submission" date="2019-03" db="EMBL/GenBank/DDBJ databases">
        <authorList>
            <person name="Sebastian G."/>
            <person name="Baumann P."/>
            <person name="Ruckert C."/>
            <person name="Kalinowski J."/>
            <person name="Nebel B."/>
            <person name="Takors R."/>
            <person name="Blombach B."/>
        </authorList>
    </citation>
    <scope>NUCLEOTIDE SEQUENCE [LARGE SCALE GENOMIC DNA]</scope>
    <source>
        <strain evidence="2 3">DSM 1084</strain>
    </source>
</reference>
<dbReference type="GO" id="GO:0008757">
    <property type="term" value="F:S-adenosylmethionine-dependent methyltransferase activity"/>
    <property type="evidence" value="ECO:0007669"/>
    <property type="project" value="InterPro"/>
</dbReference>
<sequence>MNDRIISLTDWFQTPPGRYLLQWEQGQFDRSVVNLFGYNALQLGLPELHALAANRMPHRWLALPEEMLSAEEIPTGPDRDTVPAAGVAGASSSAIPRVALVTNAAALPFPEASLDLVVLPHTLELSADPHHVLREVERVLVPEGRVVVAGFNPNSFWGLRQSRARLMGRFGISALGLSELYLPEAGEFIGPGRLRDWFSLLGLEVESQHFGCYRPAVHSDKWLQRYAWMDRAGPRWWPIFGSVYFFVAVKRVRGVRLLGPAWRPRRASGTAPVTIANRR</sequence>
<evidence type="ECO:0000313" key="3">
    <source>
        <dbReference type="Proteomes" id="UP000293912"/>
    </source>
</evidence>
<evidence type="ECO:0000313" key="2">
    <source>
        <dbReference type="EMBL" id="QBM28862.1"/>
    </source>
</evidence>
<dbReference type="RefSeq" id="WP_066151269.1">
    <property type="nucleotide sequence ID" value="NZ_CP037867.1"/>
</dbReference>
<dbReference type="EMBL" id="CP037867">
    <property type="protein sequence ID" value="QBM28862.1"/>
    <property type="molecule type" value="Genomic_DNA"/>
</dbReference>
<dbReference type="Proteomes" id="UP000293912">
    <property type="component" value="Chromosome"/>
</dbReference>
<dbReference type="InterPro" id="IPR029063">
    <property type="entry name" value="SAM-dependent_MTases_sf"/>
</dbReference>
<dbReference type="Gene3D" id="3.40.50.150">
    <property type="entry name" value="Vaccinia Virus protein VP39"/>
    <property type="match status" value="1"/>
</dbReference>
<gene>
    <name evidence="2" type="ORF">HPF_14265</name>
</gene>
<accession>A0A4P6WXS4</accession>